<dbReference type="Pfam" id="PF23282">
    <property type="entry name" value="WHD_ROQ1"/>
    <property type="match status" value="1"/>
</dbReference>
<dbReference type="InterPro" id="IPR042197">
    <property type="entry name" value="Apaf_helical"/>
</dbReference>
<protein>
    <recommendedName>
        <fullName evidence="9">NB-ARC domain-containing protein</fullName>
    </recommendedName>
</protein>
<name>A0A2K7KZA9_SOYBN</name>
<evidence type="ECO:0000313" key="7">
    <source>
        <dbReference type="EnsemblPlants" id="KRH62447"/>
    </source>
</evidence>
<organism evidence="7">
    <name type="scientific">Glycine max</name>
    <name type="common">Soybean</name>
    <name type="synonym">Glycine hispida</name>
    <dbReference type="NCBI Taxonomy" id="3847"/>
    <lineage>
        <taxon>Eukaryota</taxon>
        <taxon>Viridiplantae</taxon>
        <taxon>Streptophyta</taxon>
        <taxon>Embryophyta</taxon>
        <taxon>Tracheophyta</taxon>
        <taxon>Spermatophyta</taxon>
        <taxon>Magnoliopsida</taxon>
        <taxon>eudicotyledons</taxon>
        <taxon>Gunneridae</taxon>
        <taxon>Pentapetalae</taxon>
        <taxon>rosids</taxon>
        <taxon>fabids</taxon>
        <taxon>Fabales</taxon>
        <taxon>Fabaceae</taxon>
        <taxon>Papilionoideae</taxon>
        <taxon>50 kb inversion clade</taxon>
        <taxon>NPAAA clade</taxon>
        <taxon>indigoferoid/millettioid clade</taxon>
        <taxon>Phaseoleae</taxon>
        <taxon>Glycine</taxon>
        <taxon>Glycine subgen. Soja</taxon>
    </lineage>
</organism>
<feature type="domain" description="NB-ARC" evidence="4">
    <location>
        <begin position="23"/>
        <end position="136"/>
    </location>
</feature>
<dbReference type="InterPro" id="IPR044974">
    <property type="entry name" value="Disease_R_plants"/>
</dbReference>
<dbReference type="Pfam" id="PF23286">
    <property type="entry name" value="LRR_13"/>
    <property type="match status" value="1"/>
</dbReference>
<feature type="domain" description="Disease resistance protein Roq1-like winged-helix" evidence="5">
    <location>
        <begin position="171"/>
        <end position="219"/>
    </location>
</feature>
<dbReference type="InterPro" id="IPR032675">
    <property type="entry name" value="LRR_dom_sf"/>
</dbReference>
<reference evidence="7" key="2">
    <citation type="submission" date="2018-02" db="UniProtKB">
        <authorList>
            <consortium name="EnsemblPlants"/>
        </authorList>
    </citation>
    <scope>IDENTIFICATION</scope>
    <source>
        <strain evidence="7">Williams 82</strain>
    </source>
</reference>
<evidence type="ECO:0000259" key="4">
    <source>
        <dbReference type="Pfam" id="PF00931"/>
    </source>
</evidence>
<dbReference type="PRINTS" id="PR00364">
    <property type="entry name" value="DISEASERSIST"/>
</dbReference>
<dbReference type="SUPFAM" id="SSF52058">
    <property type="entry name" value="L domain-like"/>
    <property type="match status" value="1"/>
</dbReference>
<dbReference type="PANTHER" id="PTHR11017:SF431">
    <property type="entry name" value="ADP-RIBOSYL CYCLASE_CYCLIC ADP-RIBOSE HYDROLASE"/>
    <property type="match status" value="1"/>
</dbReference>
<dbReference type="EnsemblPlants" id="KRH62447">
    <property type="protein sequence ID" value="KRH62447"/>
    <property type="gene ID" value="GLYMA_04G109500"/>
</dbReference>
<dbReference type="InterPro" id="IPR027417">
    <property type="entry name" value="P-loop_NTPase"/>
</dbReference>
<dbReference type="Gene3D" id="3.40.50.300">
    <property type="entry name" value="P-loop containing nucleotide triphosphate hydrolases"/>
    <property type="match status" value="1"/>
</dbReference>
<evidence type="ECO:0000259" key="6">
    <source>
        <dbReference type="Pfam" id="PF23286"/>
    </source>
</evidence>
<dbReference type="Gramene" id="KRH62447">
    <property type="protein sequence ID" value="KRH62447"/>
    <property type="gene ID" value="GLYMA_04G109500"/>
</dbReference>
<dbReference type="InterPro" id="IPR058546">
    <property type="entry name" value="RPS4B/Roq1-like_LRR"/>
</dbReference>
<evidence type="ECO:0008006" key="9">
    <source>
        <dbReference type="Google" id="ProtNLM"/>
    </source>
</evidence>
<dbReference type="Gene3D" id="3.80.10.10">
    <property type="entry name" value="Ribonuclease Inhibitor"/>
    <property type="match status" value="2"/>
</dbReference>
<feature type="domain" description="Disease resistance protein RPS4B/Roq1-like leucine-rich repeats" evidence="6">
    <location>
        <begin position="413"/>
        <end position="597"/>
    </location>
</feature>
<accession>A0A2K7KZA9</accession>
<dbReference type="SUPFAM" id="SSF52540">
    <property type="entry name" value="P-loop containing nucleoside triphosphate hydrolases"/>
    <property type="match status" value="1"/>
</dbReference>
<dbReference type="Proteomes" id="UP000008827">
    <property type="component" value="Chromosome 4"/>
</dbReference>
<keyword evidence="2" id="KW-0677">Repeat</keyword>
<dbReference type="Pfam" id="PF00931">
    <property type="entry name" value="NB-ARC"/>
    <property type="match status" value="1"/>
</dbReference>
<dbReference type="Gene3D" id="1.10.8.430">
    <property type="entry name" value="Helical domain of apoptotic protease-activating factors"/>
    <property type="match status" value="1"/>
</dbReference>
<evidence type="ECO:0000256" key="1">
    <source>
        <dbReference type="ARBA" id="ARBA00022614"/>
    </source>
</evidence>
<dbReference type="InterPro" id="IPR058192">
    <property type="entry name" value="WHD_ROQ1-like"/>
</dbReference>
<sequence>MIIDEKFEKFDCLCFLANVREKSNKHGLEHLQTILLSEILGEMNINLTSKQQGISIIQSWLMGKKVLLILDDVDIHKQLQAIAGRPDWFGPNSKIIITTGNKQLLASHEVNKTYEVKELNVNDALQLLTWQAFKKEKACPTYVKVMKRAVTYASGLPLALEVIGSHLDEKKEEKNIFLDIACYFKGWKVTEVEHILCGHYDDCMKHHIGVLVEKSLIEFSWDGVGTSEIEIICLDLSLSVKEATIEWNENAFKKMKNLKILIIRNGKFSKGPNYFPESLRVLEWHRYPSNCLPSNFHPKELAICKLPQSCITSFGFHGSRKASLRSIFCSSYFFFPLFFLLQKFRNLKVLNFDDCEFLTEIGDVSDLPNLEKLSFDRCGNLMTVHRSIGFLNKLKILRARFCSKLTTFPPLNLTSLEILELSQCSSLENFPEILGEMKNLLYLELVNLGLKELPVSFQNLVGLKTLSLRDCGILLLPSNIVMMPKLDFLDASSCKGLQWVKSKEGEEKVSSIVCSNVYGFAVDDCKLYDDFFSRGFLQLDHVVTLNLRNNNFTFLPECIKELQFLRILEVGGCLHLQEIRGVPPFLTYFTARECISLSSSSSRMLSNQELHEAGQTKFWFPGATIPEWFNNQSRGHSSSFWFRNEFPVNVLCLLLARVERIDVDDIFMPAVFINGKLHKNPSRGTKVGKVKLDYTYLFDLKSALELNDIYEVALEKERNQVEITYAGLIETSLVKATGTHVLRQDDIRYDDPYYGCFAGYRGGLVLKEL</sequence>
<dbReference type="InterPro" id="IPR002182">
    <property type="entry name" value="NB-ARC"/>
</dbReference>
<dbReference type="PANTHER" id="PTHR11017">
    <property type="entry name" value="LEUCINE-RICH REPEAT-CONTAINING PROTEIN"/>
    <property type="match status" value="1"/>
</dbReference>
<evidence type="ECO:0000313" key="8">
    <source>
        <dbReference type="Proteomes" id="UP000008827"/>
    </source>
</evidence>
<evidence type="ECO:0000256" key="2">
    <source>
        <dbReference type="ARBA" id="ARBA00022737"/>
    </source>
</evidence>
<reference evidence="7" key="1">
    <citation type="journal article" date="2010" name="Nature">
        <title>Genome sequence of the palaeopolyploid soybean.</title>
        <authorList>
            <person name="Schmutz J."/>
            <person name="Cannon S.B."/>
            <person name="Schlueter J."/>
            <person name="Ma J."/>
            <person name="Mitros T."/>
            <person name="Nelson W."/>
            <person name="Hyten D.L."/>
            <person name="Song Q."/>
            <person name="Thelen J.J."/>
            <person name="Cheng J."/>
            <person name="Xu D."/>
            <person name="Hellsten U."/>
            <person name="May G.D."/>
            <person name="Yu Y."/>
            <person name="Sakurai T."/>
            <person name="Umezawa T."/>
            <person name="Bhattacharyya M.K."/>
            <person name="Sandhu D."/>
            <person name="Valliyodan B."/>
            <person name="Lindquist E."/>
            <person name="Peto M."/>
            <person name="Grant D."/>
            <person name="Shu S."/>
            <person name="Goodstein D."/>
            <person name="Barry K."/>
            <person name="Futrell-Griggs M."/>
            <person name="Abernathy B."/>
            <person name="Du J."/>
            <person name="Tian Z."/>
            <person name="Zhu L."/>
            <person name="Gill N."/>
            <person name="Joshi T."/>
            <person name="Libault M."/>
            <person name="Sethuraman A."/>
            <person name="Zhang X.-C."/>
            <person name="Shinozaki K."/>
            <person name="Nguyen H.T."/>
            <person name="Wing R.A."/>
            <person name="Cregan P."/>
            <person name="Specht J."/>
            <person name="Grimwood J."/>
            <person name="Rokhsar D."/>
            <person name="Stacey G."/>
            <person name="Shoemaker R.C."/>
            <person name="Jackson S.A."/>
        </authorList>
    </citation>
    <scope>NUCLEOTIDE SEQUENCE [LARGE SCALE GENOMIC DNA]</scope>
    <source>
        <strain evidence="7">cv. Williams 82</strain>
    </source>
</reference>
<evidence type="ECO:0000256" key="3">
    <source>
        <dbReference type="ARBA" id="ARBA00022821"/>
    </source>
</evidence>
<dbReference type="SUPFAM" id="SSF46785">
    <property type="entry name" value="Winged helix' DNA-binding domain"/>
    <property type="match status" value="1"/>
</dbReference>
<keyword evidence="3" id="KW-0611">Plant defense</keyword>
<keyword evidence="1" id="KW-0433">Leucine-rich repeat</keyword>
<keyword evidence="8" id="KW-1185">Reference proteome</keyword>
<dbReference type="InterPro" id="IPR036390">
    <property type="entry name" value="WH_DNA-bd_sf"/>
</dbReference>
<proteinExistence type="predicted"/>
<evidence type="ECO:0000259" key="5">
    <source>
        <dbReference type="Pfam" id="PF23282"/>
    </source>
</evidence>
<dbReference type="PaxDb" id="3847-GLYMA03G16237.1"/>